<gene>
    <name evidence="2" type="ORF">A3K90_08815</name>
</gene>
<dbReference type="EMBL" id="LVWG01000024">
    <property type="protein sequence ID" value="KZK74482.1"/>
    <property type="molecule type" value="Genomic_DNA"/>
</dbReference>
<feature type="transmembrane region" description="Helical" evidence="1">
    <location>
        <begin position="6"/>
        <end position="26"/>
    </location>
</feature>
<evidence type="ECO:0000313" key="2">
    <source>
        <dbReference type="EMBL" id="KZK74482.1"/>
    </source>
</evidence>
<organism evidence="2 3">
    <name type="scientific">Pelodictyon luteolum</name>
    <dbReference type="NCBI Taxonomy" id="1100"/>
    <lineage>
        <taxon>Bacteria</taxon>
        <taxon>Pseudomonadati</taxon>
        <taxon>Chlorobiota</taxon>
        <taxon>Chlorobiia</taxon>
        <taxon>Chlorobiales</taxon>
        <taxon>Chlorobiaceae</taxon>
        <taxon>Chlorobium/Pelodictyon group</taxon>
        <taxon>Pelodictyon</taxon>
    </lineage>
</organism>
<reference evidence="2 3" key="1">
    <citation type="submission" date="2016-03" db="EMBL/GenBank/DDBJ databases">
        <title>Speciation and ecological success in dimly lit waters: horizontal gene transfer in a green sulfur bacteria bloom unveiled by metagenomic assembly.</title>
        <authorList>
            <person name="Llorens-Mares T."/>
            <person name="Liu Z."/>
            <person name="Allen L.Z."/>
            <person name="Rusch D.B."/>
            <person name="Craig M.T."/>
            <person name="Dupont C.L."/>
            <person name="Bryant D.A."/>
            <person name="Casamayor E.O."/>
        </authorList>
    </citation>
    <scope>NUCLEOTIDE SEQUENCE [LARGE SCALE GENOMIC DNA]</scope>
    <source>
        <strain evidence="2">CIII</strain>
    </source>
</reference>
<accession>A0A165LVH7</accession>
<proteinExistence type="predicted"/>
<dbReference type="Proteomes" id="UP000076481">
    <property type="component" value="Unassembled WGS sequence"/>
</dbReference>
<comment type="caution">
    <text evidence="2">The sequence shown here is derived from an EMBL/GenBank/DDBJ whole genome shotgun (WGS) entry which is preliminary data.</text>
</comment>
<dbReference type="AlphaFoldDB" id="A0A165LVH7"/>
<keyword evidence="1" id="KW-1133">Transmembrane helix</keyword>
<name>A0A165LVH7_PELLU</name>
<evidence type="ECO:0000256" key="1">
    <source>
        <dbReference type="SAM" id="Phobius"/>
    </source>
</evidence>
<protein>
    <submittedName>
        <fullName evidence="2">Uncharacterized protein</fullName>
    </submittedName>
</protein>
<evidence type="ECO:0000313" key="3">
    <source>
        <dbReference type="Proteomes" id="UP000076481"/>
    </source>
</evidence>
<keyword evidence="1" id="KW-0812">Transmembrane</keyword>
<sequence>MGGGLGIFIIKSPCVMIFCGATGAHMRRMMERGKQKAHPERADLRGKRGERVAFNIRARREQSKCFCFDGLGAHPKRIPAFSGLYSDTPQPEIPVLPLLPLPRQLLEVLVDVVVDAD</sequence>
<keyword evidence="1" id="KW-0472">Membrane</keyword>